<reference evidence="1 2" key="2">
    <citation type="journal article" date="2022" name="Mol. Ecol. Resour.">
        <title>The genomes of chicory, endive, great burdock and yacon provide insights into Asteraceae paleo-polyploidization history and plant inulin production.</title>
        <authorList>
            <person name="Fan W."/>
            <person name="Wang S."/>
            <person name="Wang H."/>
            <person name="Wang A."/>
            <person name="Jiang F."/>
            <person name="Liu H."/>
            <person name="Zhao H."/>
            <person name="Xu D."/>
            <person name="Zhang Y."/>
        </authorList>
    </citation>
    <scope>NUCLEOTIDE SEQUENCE [LARGE SCALE GENOMIC DNA]</scope>
    <source>
        <strain evidence="2">cv. Niubang</strain>
    </source>
</reference>
<organism evidence="1 2">
    <name type="scientific">Arctium lappa</name>
    <name type="common">Greater burdock</name>
    <name type="synonym">Lappa major</name>
    <dbReference type="NCBI Taxonomy" id="4217"/>
    <lineage>
        <taxon>Eukaryota</taxon>
        <taxon>Viridiplantae</taxon>
        <taxon>Streptophyta</taxon>
        <taxon>Embryophyta</taxon>
        <taxon>Tracheophyta</taxon>
        <taxon>Spermatophyta</taxon>
        <taxon>Magnoliopsida</taxon>
        <taxon>eudicotyledons</taxon>
        <taxon>Gunneridae</taxon>
        <taxon>Pentapetalae</taxon>
        <taxon>asterids</taxon>
        <taxon>campanulids</taxon>
        <taxon>Asterales</taxon>
        <taxon>Asteraceae</taxon>
        <taxon>Carduoideae</taxon>
        <taxon>Cardueae</taxon>
        <taxon>Arctiinae</taxon>
        <taxon>Arctium</taxon>
    </lineage>
</organism>
<comment type="caution">
    <text evidence="1">The sequence shown here is derived from an EMBL/GenBank/DDBJ whole genome shotgun (WGS) entry which is preliminary data.</text>
</comment>
<reference evidence="2" key="1">
    <citation type="journal article" date="2022" name="Mol. Ecol. Resour.">
        <title>The genomes of chicory, endive, great burdock and yacon provide insights into Asteraceae palaeo-polyploidization history and plant inulin production.</title>
        <authorList>
            <person name="Fan W."/>
            <person name="Wang S."/>
            <person name="Wang H."/>
            <person name="Wang A."/>
            <person name="Jiang F."/>
            <person name="Liu H."/>
            <person name="Zhao H."/>
            <person name="Xu D."/>
            <person name="Zhang Y."/>
        </authorList>
    </citation>
    <scope>NUCLEOTIDE SEQUENCE [LARGE SCALE GENOMIC DNA]</scope>
    <source>
        <strain evidence="2">cv. Niubang</strain>
    </source>
</reference>
<gene>
    <name evidence="1" type="ORF">L6452_30751</name>
</gene>
<dbReference type="EMBL" id="CM042056">
    <property type="protein sequence ID" value="KAI3697656.1"/>
    <property type="molecule type" value="Genomic_DNA"/>
</dbReference>
<evidence type="ECO:0000313" key="2">
    <source>
        <dbReference type="Proteomes" id="UP001055879"/>
    </source>
</evidence>
<sequence>MRMLKGKNPVVDEPEQTVPLPSVTQPPSVQSVYELKSLLLAQLLSEAPADQADADLIGLLRQQSQPIVPQVPVDYVTQSQFNQFKDSVEKHLQDLTTVVHLSCKAQSDAVLKKRHDRDSDQDHEGEMNKRLKTAEDTVIVTVEEQGTELAETIHGE</sequence>
<proteinExistence type="predicted"/>
<accession>A0ACB8ZIU8</accession>
<keyword evidence="2" id="KW-1185">Reference proteome</keyword>
<dbReference type="Proteomes" id="UP001055879">
    <property type="component" value="Linkage Group LG10"/>
</dbReference>
<name>A0ACB8ZIU8_ARCLA</name>
<protein>
    <submittedName>
        <fullName evidence="1">Uncharacterized protein</fullName>
    </submittedName>
</protein>
<evidence type="ECO:0000313" key="1">
    <source>
        <dbReference type="EMBL" id="KAI3697656.1"/>
    </source>
</evidence>